<sequence length="100" mass="10741">MFSRSFFAPPAEMSAAELATMFHLYFLGSSEGLVFDVPSDTYPAALWTPLGHYLAGLGVRPHTGRGVDPVGPRRFRVRTAAGAESEVHGVVLAADVPVPW</sequence>
<dbReference type="KEGG" id="amq:AMETH_6143"/>
<dbReference type="HOGENOM" id="CLU_2299800_0_0_11"/>
<dbReference type="eggNOG" id="COG1232">
    <property type="taxonomic scope" value="Bacteria"/>
</dbReference>
<reference evidence="1 2" key="1">
    <citation type="submission" date="2014-07" db="EMBL/GenBank/DDBJ databases">
        <title>Whole Genome Sequence of the Amycolatopsis methanolica 239.</title>
        <authorList>
            <person name="Tang B."/>
        </authorList>
    </citation>
    <scope>NUCLEOTIDE SEQUENCE [LARGE SCALE GENOMIC DNA]</scope>
    <source>
        <strain evidence="1 2">239</strain>
    </source>
</reference>
<evidence type="ECO:0000313" key="2">
    <source>
        <dbReference type="Proteomes" id="UP000062973"/>
    </source>
</evidence>
<dbReference type="STRING" id="1068978.AMETH_6143"/>
<proteinExistence type="predicted"/>
<name>A0A076N5Y3_AMYME</name>
<dbReference type="PATRIC" id="fig|1068978.7.peg.6601"/>
<organism evidence="1 2">
    <name type="scientific">Amycolatopsis methanolica 239</name>
    <dbReference type="NCBI Taxonomy" id="1068978"/>
    <lineage>
        <taxon>Bacteria</taxon>
        <taxon>Bacillati</taxon>
        <taxon>Actinomycetota</taxon>
        <taxon>Actinomycetes</taxon>
        <taxon>Pseudonocardiales</taxon>
        <taxon>Pseudonocardiaceae</taxon>
        <taxon>Amycolatopsis</taxon>
        <taxon>Amycolatopsis methanolica group</taxon>
    </lineage>
</organism>
<keyword evidence="2" id="KW-1185">Reference proteome</keyword>
<protein>
    <submittedName>
        <fullName evidence="1">Amine oxidase</fullName>
    </submittedName>
</protein>
<evidence type="ECO:0000313" key="1">
    <source>
        <dbReference type="EMBL" id="AIJ26235.1"/>
    </source>
</evidence>
<dbReference type="AlphaFoldDB" id="A0A076N5Y3"/>
<gene>
    <name evidence="1" type="ORF">AMETH_6143</name>
</gene>
<accession>A0A076N5Y3</accession>
<dbReference type="Proteomes" id="UP000062973">
    <property type="component" value="Chromosome"/>
</dbReference>
<dbReference type="EMBL" id="CP009110">
    <property type="protein sequence ID" value="AIJ26235.1"/>
    <property type="molecule type" value="Genomic_DNA"/>
</dbReference>